<comment type="caution">
    <text evidence="7">The sequence shown here is derived from an EMBL/GenBank/DDBJ whole genome shotgun (WGS) entry which is preliminary data.</text>
</comment>
<dbReference type="Gene3D" id="1.20.1740.10">
    <property type="entry name" value="Amino acid/polyamine transporter I"/>
    <property type="match status" value="2"/>
</dbReference>
<dbReference type="GO" id="GO:0015189">
    <property type="term" value="F:L-lysine transmembrane transporter activity"/>
    <property type="evidence" value="ECO:0007669"/>
    <property type="project" value="TreeGrafter"/>
</dbReference>
<dbReference type="OrthoDB" id="3900342at2759"/>
<dbReference type="EMBL" id="WJQU01000002">
    <property type="protein sequence ID" value="KAJ6644599.1"/>
    <property type="molecule type" value="Genomic_DNA"/>
</dbReference>
<dbReference type="PANTHER" id="PTHR43243">
    <property type="entry name" value="INNER MEMBRANE TRANSPORTER YGJI-RELATED"/>
    <property type="match status" value="1"/>
</dbReference>
<dbReference type="FunFam" id="1.20.1740.10:FF:000010">
    <property type="entry name" value="probable cationic amino acid transporter"/>
    <property type="match status" value="1"/>
</dbReference>
<feature type="transmembrane region" description="Helical" evidence="5">
    <location>
        <begin position="395"/>
        <end position="416"/>
    </location>
</feature>
<feature type="transmembrane region" description="Helical" evidence="5">
    <location>
        <begin position="319"/>
        <end position="347"/>
    </location>
</feature>
<keyword evidence="3 5" id="KW-1133">Transmembrane helix</keyword>
<dbReference type="Proteomes" id="UP001151699">
    <property type="component" value="Chromosome B"/>
</dbReference>
<gene>
    <name evidence="7" type="primary">Slc7a1_0</name>
    <name evidence="7" type="ORF">Bhyg_09568</name>
</gene>
<name>A0A9Q0N6Y2_9DIPT</name>
<feature type="transmembrane region" description="Helical" evidence="5">
    <location>
        <begin position="230"/>
        <end position="251"/>
    </location>
</feature>
<dbReference type="PANTHER" id="PTHR43243:SF95">
    <property type="entry name" value="LD37241P"/>
    <property type="match status" value="1"/>
</dbReference>
<comment type="subcellular location">
    <subcellularLocation>
        <location evidence="1">Membrane</location>
        <topology evidence="1">Multi-pass membrane protein</topology>
    </subcellularLocation>
</comment>
<dbReference type="GO" id="GO:0005886">
    <property type="term" value="C:plasma membrane"/>
    <property type="evidence" value="ECO:0007669"/>
    <property type="project" value="TreeGrafter"/>
</dbReference>
<feature type="transmembrane region" description="Helical" evidence="5">
    <location>
        <begin position="191"/>
        <end position="210"/>
    </location>
</feature>
<dbReference type="AlphaFoldDB" id="A0A9Q0N6Y2"/>
<evidence type="ECO:0000256" key="3">
    <source>
        <dbReference type="ARBA" id="ARBA00022989"/>
    </source>
</evidence>
<feature type="transmembrane region" description="Helical" evidence="5">
    <location>
        <begin position="537"/>
        <end position="557"/>
    </location>
</feature>
<dbReference type="GO" id="GO:0061459">
    <property type="term" value="F:L-arginine transmembrane transporter activity"/>
    <property type="evidence" value="ECO:0007669"/>
    <property type="project" value="TreeGrafter"/>
</dbReference>
<feature type="transmembrane region" description="Helical" evidence="5">
    <location>
        <begin position="94"/>
        <end position="115"/>
    </location>
</feature>
<evidence type="ECO:0000313" key="8">
    <source>
        <dbReference type="Proteomes" id="UP001151699"/>
    </source>
</evidence>
<feature type="transmembrane region" description="Helical" evidence="5">
    <location>
        <begin position="31"/>
        <end position="51"/>
    </location>
</feature>
<dbReference type="Pfam" id="PF13520">
    <property type="entry name" value="AA_permease_2"/>
    <property type="match status" value="1"/>
</dbReference>
<proteinExistence type="predicted"/>
<feature type="domain" description="Cationic amino acid transporter C-terminal" evidence="6">
    <location>
        <begin position="510"/>
        <end position="559"/>
    </location>
</feature>
<reference evidence="7" key="1">
    <citation type="submission" date="2022-07" db="EMBL/GenBank/DDBJ databases">
        <authorList>
            <person name="Trinca V."/>
            <person name="Uliana J.V.C."/>
            <person name="Torres T.T."/>
            <person name="Ward R.J."/>
            <person name="Monesi N."/>
        </authorList>
    </citation>
    <scope>NUCLEOTIDE SEQUENCE</scope>
    <source>
        <strain evidence="7">HSMRA1968</strain>
        <tissue evidence="7">Whole embryos</tissue>
    </source>
</reference>
<evidence type="ECO:0000256" key="4">
    <source>
        <dbReference type="ARBA" id="ARBA00023136"/>
    </source>
</evidence>
<dbReference type="InterPro" id="IPR002293">
    <property type="entry name" value="AA/rel_permease1"/>
</dbReference>
<feature type="transmembrane region" description="Helical" evidence="5">
    <location>
        <begin position="63"/>
        <end position="82"/>
    </location>
</feature>
<feature type="transmembrane region" description="Helical" evidence="5">
    <location>
        <begin position="478"/>
        <end position="498"/>
    </location>
</feature>
<evidence type="ECO:0000256" key="1">
    <source>
        <dbReference type="ARBA" id="ARBA00004141"/>
    </source>
</evidence>
<feature type="transmembrane region" description="Helical" evidence="5">
    <location>
        <begin position="368"/>
        <end position="389"/>
    </location>
</feature>
<keyword evidence="8" id="KW-1185">Reference proteome</keyword>
<dbReference type="PIRSF" id="PIRSF006060">
    <property type="entry name" value="AA_transporter"/>
    <property type="match status" value="1"/>
</dbReference>
<protein>
    <submittedName>
        <fullName evidence="7">High affinity cationic amino acid transporter 1</fullName>
    </submittedName>
</protein>
<dbReference type="InterPro" id="IPR029485">
    <property type="entry name" value="CAT_C"/>
</dbReference>
<dbReference type="GO" id="GO:0097638">
    <property type="term" value="P:L-arginine import across plasma membrane"/>
    <property type="evidence" value="ECO:0007669"/>
    <property type="project" value="TreeGrafter"/>
</dbReference>
<dbReference type="GO" id="GO:0000064">
    <property type="term" value="F:L-ornithine transmembrane transporter activity"/>
    <property type="evidence" value="ECO:0007669"/>
    <property type="project" value="TreeGrafter"/>
</dbReference>
<accession>A0A9Q0N6Y2</accession>
<feature type="transmembrane region" description="Helical" evidence="5">
    <location>
        <begin position="510"/>
        <end position="531"/>
    </location>
</feature>
<keyword evidence="4 5" id="KW-0472">Membrane</keyword>
<feature type="transmembrane region" description="Helical" evidence="5">
    <location>
        <begin position="451"/>
        <end position="472"/>
    </location>
</feature>
<sequence>MNSCSSTWNALTRKKLVNTSDETKLARVLNLFDLTALGVGSTLGLGVYVLAGSVAHEQAGPAVVISFLLAAIASAFAGLCYAEFAARVPKAGSAYIYSYVTVGEFVAFTIGWNLILEYVIGASSVARGLSGYIDALTGNKMGNYWLGVIPMKVNFLAEYPDILSFTIVTILTIILAVGVKESSFVQSAFTVINMLTIFVVIIAGSIKAQPSYWFIAKEDLPNEMEAGDGGFMPFGFSGILAGAAKCFYGFVGFDCVATAGEEAKNAKRNIPLAMILTLLICVAVYIAISTILTMVWPYYLQNPEAPFPHVFEQIGWYEIKWTVSIGAVFALCTSLLGAMYSLPRVLYAMSSDGVLFRFMSRVNQKTKTPVMATLISGMFSALMAAVFSLHQLVDMLSIGTLLAYTIVSICVLVLRYECIEADEVTRFSDSTWKNIFRWHASRKPTTSSSNLTKILVVIFSMLSIVLGCLVSYVDFTVANIVAISIVGVTMIAAVFLIFYQPVDKKLTISFKVPFVPFLPCFSIFCNIFLMLQLDGATWIRFGVWLFIGYFIYFVYGIRTASSIRKSSREIIYKN</sequence>
<feature type="transmembrane region" description="Helical" evidence="5">
    <location>
        <begin position="272"/>
        <end position="299"/>
    </location>
</feature>
<evidence type="ECO:0000259" key="6">
    <source>
        <dbReference type="Pfam" id="PF13906"/>
    </source>
</evidence>
<feature type="transmembrane region" description="Helical" evidence="5">
    <location>
        <begin position="162"/>
        <end position="179"/>
    </location>
</feature>
<organism evidence="7 8">
    <name type="scientific">Pseudolycoriella hygida</name>
    <dbReference type="NCBI Taxonomy" id="35572"/>
    <lineage>
        <taxon>Eukaryota</taxon>
        <taxon>Metazoa</taxon>
        <taxon>Ecdysozoa</taxon>
        <taxon>Arthropoda</taxon>
        <taxon>Hexapoda</taxon>
        <taxon>Insecta</taxon>
        <taxon>Pterygota</taxon>
        <taxon>Neoptera</taxon>
        <taxon>Endopterygota</taxon>
        <taxon>Diptera</taxon>
        <taxon>Nematocera</taxon>
        <taxon>Sciaroidea</taxon>
        <taxon>Sciaridae</taxon>
        <taxon>Pseudolycoriella</taxon>
    </lineage>
</organism>
<dbReference type="Pfam" id="PF13906">
    <property type="entry name" value="AA_permease_C"/>
    <property type="match status" value="1"/>
</dbReference>
<evidence type="ECO:0000256" key="5">
    <source>
        <dbReference type="SAM" id="Phobius"/>
    </source>
</evidence>
<keyword evidence="2 5" id="KW-0812">Transmembrane</keyword>
<evidence type="ECO:0000256" key="2">
    <source>
        <dbReference type="ARBA" id="ARBA00022692"/>
    </source>
</evidence>
<evidence type="ECO:0000313" key="7">
    <source>
        <dbReference type="EMBL" id="KAJ6644599.1"/>
    </source>
</evidence>